<protein>
    <submittedName>
        <fullName evidence="4">Serine/threonine-protein phosphatase</fullName>
    </submittedName>
</protein>
<reference evidence="4 5" key="1">
    <citation type="submission" date="2019-06" db="EMBL/GenBank/DDBJ databases">
        <title>Description of Kitasatospora acidophila sp. nov. isolated from pine grove soil, and reclassification of Streptomyces novaecaesareae to Kitasatospora novaeceasareae comb. nov.</title>
        <authorList>
            <person name="Kim M.J."/>
        </authorList>
    </citation>
    <scope>NUCLEOTIDE SEQUENCE [LARGE SCALE GENOMIC DNA]</scope>
    <source>
        <strain evidence="4 5">MMS16-CNU292</strain>
    </source>
</reference>
<dbReference type="Gene3D" id="3.60.40.10">
    <property type="entry name" value="PPM-type phosphatase domain"/>
    <property type="match status" value="1"/>
</dbReference>
<keyword evidence="2" id="KW-0812">Transmembrane</keyword>
<keyword evidence="5" id="KW-1185">Reference proteome</keyword>
<dbReference type="RefSeq" id="WP_141632352.1">
    <property type="nucleotide sequence ID" value="NZ_VIGB01000003.1"/>
</dbReference>
<dbReference type="SMART" id="SM00331">
    <property type="entry name" value="PP2C_SIG"/>
    <property type="match status" value="1"/>
</dbReference>
<evidence type="ECO:0000256" key="1">
    <source>
        <dbReference type="ARBA" id="ARBA00022801"/>
    </source>
</evidence>
<organism evidence="4 5">
    <name type="scientific">Kitasatospora acidiphila</name>
    <dbReference type="NCBI Taxonomy" id="2567942"/>
    <lineage>
        <taxon>Bacteria</taxon>
        <taxon>Bacillati</taxon>
        <taxon>Actinomycetota</taxon>
        <taxon>Actinomycetes</taxon>
        <taxon>Kitasatosporales</taxon>
        <taxon>Streptomycetaceae</taxon>
        <taxon>Kitasatospora</taxon>
    </lineage>
</organism>
<dbReference type="AlphaFoldDB" id="A0A540VXZ4"/>
<keyword evidence="2" id="KW-0472">Membrane</keyword>
<keyword evidence="1" id="KW-0378">Hydrolase</keyword>
<proteinExistence type="predicted"/>
<comment type="caution">
    <text evidence="4">The sequence shown here is derived from an EMBL/GenBank/DDBJ whole genome shotgun (WGS) entry which is preliminary data.</text>
</comment>
<name>A0A540VXZ4_9ACTN</name>
<dbReference type="InterPro" id="IPR052016">
    <property type="entry name" value="Bact_Sigma-Reg"/>
</dbReference>
<evidence type="ECO:0000259" key="3">
    <source>
        <dbReference type="SMART" id="SM00331"/>
    </source>
</evidence>
<dbReference type="GO" id="GO:0016791">
    <property type="term" value="F:phosphatase activity"/>
    <property type="evidence" value="ECO:0007669"/>
    <property type="project" value="TreeGrafter"/>
</dbReference>
<dbReference type="Proteomes" id="UP000319103">
    <property type="component" value="Unassembled WGS sequence"/>
</dbReference>
<evidence type="ECO:0000256" key="2">
    <source>
        <dbReference type="SAM" id="Phobius"/>
    </source>
</evidence>
<sequence length="364" mass="37698">MPEPDTGKGLLPSGLPSRRQALLLGSYGLVALAVLVDLATGPGSTLSPVLACLPVLASAGTRSPKVPATAGVVAAAGVALLVLANPDVPLAVQLATLTAVAAVTLASTATTLLVRAREHELLQVRTVAEAAQRALLRPVPARVGALRIAVRYLAAAAEARIGGDLYEVMETEHGIRILLGDVQGKGLAAVETAADVLGVFREAARTEPELAGLAERLDTALANRPKGERFVTAVLLGIPTATGPAEVVNCGHPPPLLRHRSRVVTALEPPAFAPPLALRALTGEPYRSRTFDLHRGDLLLLYTDGVAEARNAAGDFYPLAARLATDLTAAEPDALLAQLLADVQSWATDGLNDDAAVLALRREP</sequence>
<evidence type="ECO:0000313" key="4">
    <source>
        <dbReference type="EMBL" id="TQF01622.1"/>
    </source>
</evidence>
<gene>
    <name evidence="4" type="ORF">E6W39_04400</name>
</gene>
<feature type="transmembrane region" description="Helical" evidence="2">
    <location>
        <begin position="90"/>
        <end position="114"/>
    </location>
</feature>
<dbReference type="PANTHER" id="PTHR43156:SF2">
    <property type="entry name" value="STAGE II SPORULATION PROTEIN E"/>
    <property type="match status" value="1"/>
</dbReference>
<dbReference type="OrthoDB" id="4935951at2"/>
<dbReference type="InterPro" id="IPR036457">
    <property type="entry name" value="PPM-type-like_dom_sf"/>
</dbReference>
<accession>A0A540VXZ4</accession>
<dbReference type="InterPro" id="IPR001932">
    <property type="entry name" value="PPM-type_phosphatase-like_dom"/>
</dbReference>
<dbReference type="FunFam" id="3.60.40.10:FF:000058">
    <property type="entry name" value="Stage II sporulation protein E"/>
    <property type="match status" value="1"/>
</dbReference>
<feature type="transmembrane region" description="Helical" evidence="2">
    <location>
        <begin position="68"/>
        <end position="84"/>
    </location>
</feature>
<dbReference type="EMBL" id="VIGB01000003">
    <property type="protein sequence ID" value="TQF01622.1"/>
    <property type="molecule type" value="Genomic_DNA"/>
</dbReference>
<feature type="transmembrane region" description="Helical" evidence="2">
    <location>
        <begin position="21"/>
        <end position="39"/>
    </location>
</feature>
<keyword evidence="2" id="KW-1133">Transmembrane helix</keyword>
<dbReference type="PANTHER" id="PTHR43156">
    <property type="entry name" value="STAGE II SPORULATION PROTEIN E-RELATED"/>
    <property type="match status" value="1"/>
</dbReference>
<feature type="domain" description="PPM-type phosphatase" evidence="3">
    <location>
        <begin position="146"/>
        <end position="362"/>
    </location>
</feature>
<evidence type="ECO:0000313" key="5">
    <source>
        <dbReference type="Proteomes" id="UP000319103"/>
    </source>
</evidence>
<dbReference type="Pfam" id="PF07228">
    <property type="entry name" value="SpoIIE"/>
    <property type="match status" value="1"/>
</dbReference>